<keyword evidence="3 13" id="KW-0813">Transport</keyword>
<evidence type="ECO:0000256" key="1">
    <source>
        <dbReference type="ARBA" id="ARBA00004141"/>
    </source>
</evidence>
<sequence length="705" mass="81295">MRDDQQPIVKEIGLGGFRYLVEKNKWVRCLWLSVILVFLALTTYQIFQQIQKYASNPVSTNVEIEYREQVAFPAIAICNNNQFRQSYLLDKDLQNKLFPVVTTAALDDDALIDAVTSPYFEQVITAAADWPAVEFLRHATHDIKTMLAGCILPNGTRCTPEMWTQFWTLDGICWALNLDLNNTIEITNSGKKHGLQLVLNAESYERTDTCGRVANDQAEIGFRVLIFDQNERPITTSEGIGVSPGMSVNLPFKIKNRKKLPGPSCQVASSSSSINEINCMLPYQRRLQANLSAEIGVRCQPACESTEYLSQQEITFLPKQIFPLTSNKYDLTKKNLSVPSIEKQLIRVEADGRRVYKKIPLQCQDSAYVTQNFTDAIVAKVRFVLEELPRVDLPTFKTTLLLLRAYRENKRKLASRGWPFEEKLNESYPIIDMLIKQNNECIDVVHILKNESDSLKNLRSFDFLLKKKPSDVVNWELLKKFDLDFRLTEYMAERIKKNEFADLIHDTALVPFFHEEFPKYWTQPIMDFLWDARKAIKDDGKQLIEILMKKVPLEETNLTTCILEKLPAFIATQLEDFRFQSQQLGIAFDAVFKDYFGEFRQKSRINSDFERENIAIVNIYLQSNAVETWTQNADYTFWTLACDVGGALGLFLGASVVTILEIIYIFYQHYEHWKRPGKQKRVAPDQPLPHNTQDVELKMKKKSQE</sequence>
<keyword evidence="12 13" id="KW-0407">Ion channel</keyword>
<dbReference type="PANTHER" id="PTHR11690">
    <property type="entry name" value="AMILORIDE-SENSITIVE SODIUM CHANNEL-RELATED"/>
    <property type="match status" value="1"/>
</dbReference>
<proteinExistence type="inferred from homology"/>
<name>A0AAF3JA10_9BILA</name>
<evidence type="ECO:0000256" key="14">
    <source>
        <dbReference type="SAM" id="MobiDB-lite"/>
    </source>
</evidence>
<accession>A0AAF3JA10</accession>
<evidence type="ECO:0000256" key="7">
    <source>
        <dbReference type="ARBA" id="ARBA00023053"/>
    </source>
</evidence>
<dbReference type="WBParaSite" id="MBELARI_LOCUS5917">
    <property type="protein sequence ID" value="MBELARI_LOCUS5917"/>
    <property type="gene ID" value="MBELARI_LOCUS5917"/>
</dbReference>
<dbReference type="PRINTS" id="PR01078">
    <property type="entry name" value="AMINACHANNEL"/>
</dbReference>
<feature type="transmembrane region" description="Helical" evidence="15">
    <location>
        <begin position="644"/>
        <end position="667"/>
    </location>
</feature>
<evidence type="ECO:0000256" key="13">
    <source>
        <dbReference type="RuleBase" id="RU000679"/>
    </source>
</evidence>
<evidence type="ECO:0000256" key="15">
    <source>
        <dbReference type="SAM" id="Phobius"/>
    </source>
</evidence>
<dbReference type="Pfam" id="PF00858">
    <property type="entry name" value="ASC"/>
    <property type="match status" value="2"/>
</dbReference>
<dbReference type="AlphaFoldDB" id="A0AAF3JA10"/>
<keyword evidence="8 13" id="KW-0406">Ion transport</keyword>
<evidence type="ECO:0000256" key="8">
    <source>
        <dbReference type="ARBA" id="ARBA00023065"/>
    </source>
</evidence>
<organism evidence="16 17">
    <name type="scientific">Mesorhabditis belari</name>
    <dbReference type="NCBI Taxonomy" id="2138241"/>
    <lineage>
        <taxon>Eukaryota</taxon>
        <taxon>Metazoa</taxon>
        <taxon>Ecdysozoa</taxon>
        <taxon>Nematoda</taxon>
        <taxon>Chromadorea</taxon>
        <taxon>Rhabditida</taxon>
        <taxon>Rhabditina</taxon>
        <taxon>Rhabditomorpha</taxon>
        <taxon>Rhabditoidea</taxon>
        <taxon>Rhabditidae</taxon>
        <taxon>Mesorhabditinae</taxon>
        <taxon>Mesorhabditis</taxon>
    </lineage>
</organism>
<feature type="compositionally biased region" description="Basic and acidic residues" evidence="14">
    <location>
        <begin position="693"/>
        <end position="705"/>
    </location>
</feature>
<evidence type="ECO:0000256" key="4">
    <source>
        <dbReference type="ARBA" id="ARBA00022461"/>
    </source>
</evidence>
<dbReference type="InterPro" id="IPR001873">
    <property type="entry name" value="ENaC"/>
</dbReference>
<evidence type="ECO:0000313" key="16">
    <source>
        <dbReference type="Proteomes" id="UP000887575"/>
    </source>
</evidence>
<evidence type="ECO:0000256" key="2">
    <source>
        <dbReference type="ARBA" id="ARBA00007193"/>
    </source>
</evidence>
<dbReference type="Proteomes" id="UP000887575">
    <property type="component" value="Unassembled WGS sequence"/>
</dbReference>
<dbReference type="GO" id="GO:0005886">
    <property type="term" value="C:plasma membrane"/>
    <property type="evidence" value="ECO:0007669"/>
    <property type="project" value="TreeGrafter"/>
</dbReference>
<evidence type="ECO:0000256" key="9">
    <source>
        <dbReference type="ARBA" id="ARBA00023136"/>
    </source>
</evidence>
<keyword evidence="5 13" id="KW-0812">Transmembrane</keyword>
<dbReference type="GO" id="GO:0015280">
    <property type="term" value="F:ligand-gated sodium channel activity"/>
    <property type="evidence" value="ECO:0007669"/>
    <property type="project" value="TreeGrafter"/>
</dbReference>
<keyword evidence="6 15" id="KW-1133">Transmembrane helix</keyword>
<evidence type="ECO:0000256" key="12">
    <source>
        <dbReference type="ARBA" id="ARBA00023303"/>
    </source>
</evidence>
<keyword evidence="9 15" id="KW-0472">Membrane</keyword>
<evidence type="ECO:0000313" key="17">
    <source>
        <dbReference type="WBParaSite" id="MBELARI_LOCUS5917"/>
    </source>
</evidence>
<keyword evidence="10" id="KW-0325">Glycoprotein</keyword>
<evidence type="ECO:0000256" key="3">
    <source>
        <dbReference type="ARBA" id="ARBA00022448"/>
    </source>
</evidence>
<keyword evidence="7" id="KW-0915">Sodium</keyword>
<protein>
    <submittedName>
        <fullName evidence="17">Uncharacterized protein</fullName>
    </submittedName>
</protein>
<feature type="region of interest" description="Disordered" evidence="14">
    <location>
        <begin position="678"/>
        <end position="705"/>
    </location>
</feature>
<keyword evidence="11 13" id="KW-0739">Sodium transport</keyword>
<evidence type="ECO:0000256" key="6">
    <source>
        <dbReference type="ARBA" id="ARBA00022989"/>
    </source>
</evidence>
<comment type="subcellular location">
    <subcellularLocation>
        <location evidence="1">Membrane</location>
        <topology evidence="1">Multi-pass membrane protein</topology>
    </subcellularLocation>
</comment>
<keyword evidence="16" id="KW-1185">Reference proteome</keyword>
<feature type="transmembrane region" description="Helical" evidence="15">
    <location>
        <begin position="26"/>
        <end position="47"/>
    </location>
</feature>
<evidence type="ECO:0000256" key="11">
    <source>
        <dbReference type="ARBA" id="ARBA00023201"/>
    </source>
</evidence>
<evidence type="ECO:0000256" key="10">
    <source>
        <dbReference type="ARBA" id="ARBA00023180"/>
    </source>
</evidence>
<reference evidence="17" key="1">
    <citation type="submission" date="2024-02" db="UniProtKB">
        <authorList>
            <consortium name="WormBaseParasite"/>
        </authorList>
    </citation>
    <scope>IDENTIFICATION</scope>
</reference>
<comment type="similarity">
    <text evidence="2 13">Belongs to the amiloride-sensitive sodium channel (TC 1.A.6) family.</text>
</comment>
<dbReference type="Gene3D" id="1.10.287.770">
    <property type="entry name" value="YojJ-like"/>
    <property type="match status" value="1"/>
</dbReference>
<keyword evidence="4 13" id="KW-0894">Sodium channel</keyword>
<dbReference type="Gene3D" id="2.60.470.10">
    <property type="entry name" value="Acid-sensing ion channels like domains"/>
    <property type="match status" value="1"/>
</dbReference>
<dbReference type="PANTHER" id="PTHR11690:SF296">
    <property type="entry name" value="DEGENERIN-LIKE PROTEIN DEL-10"/>
    <property type="match status" value="1"/>
</dbReference>
<evidence type="ECO:0000256" key="5">
    <source>
        <dbReference type="ARBA" id="ARBA00022692"/>
    </source>
</evidence>